<sequence length="454" mass="49155">MDVKENILETIGNTPLVRLNKIGQEVPCGLIAKVESFNPGGSVKDRIGVAMIKAAEAEGRLKPGGTIVECTSGNTGMGLALAAVVMGYKAVFTMPDKMSLEKINLLKAVGAEVFVAPTAVPADSPESYYKVAERIVEETPNSYHTNQYHNQANPLSHYKSTGPELWEQTKGKITHFIAGLGTGGTISGTGKYLKEKNPDIKVIGVDPDGSILKDYFYTKKITEARPYKVEGVGEDIIPTSTHFEYIDEVVRVSDQECFTYARRAAREEGILVGGSCGLALAGAVKALRDAPADAVAIVLLPDTGERYLSKLYNDEWMRDNGFLEPESVHIADILSAKSRSMPNLVSVEPTDPVQKAIDLVREHDVSFIPVIEGDTVRGTLSENRLMRGVFENPEILTQPAKDVMSPPLSTLTAKDSVKAAIRALADKNPAVLVMENNRPVGILTRTDVIGFISK</sequence>
<dbReference type="Gene3D" id="3.10.580.10">
    <property type="entry name" value="CBS-domain"/>
    <property type="match status" value="1"/>
</dbReference>
<evidence type="ECO:0000256" key="8">
    <source>
        <dbReference type="ARBA" id="ARBA00026192"/>
    </source>
</evidence>
<dbReference type="PROSITE" id="PS00901">
    <property type="entry name" value="CYS_SYNTHASE"/>
    <property type="match status" value="1"/>
</dbReference>
<feature type="domain" description="CBS" evidence="12">
    <location>
        <begin position="404"/>
        <end position="454"/>
    </location>
</feature>
<evidence type="ECO:0000256" key="1">
    <source>
        <dbReference type="ARBA" id="ARBA00001933"/>
    </source>
</evidence>
<evidence type="ECO:0000313" key="13">
    <source>
        <dbReference type="EMBL" id="NNF08033.1"/>
    </source>
</evidence>
<evidence type="ECO:0000256" key="3">
    <source>
        <dbReference type="ARBA" id="ARBA00007103"/>
    </source>
</evidence>
<dbReference type="GO" id="GO:0016765">
    <property type="term" value="F:transferase activity, transferring alkyl or aryl (other than methyl) groups"/>
    <property type="evidence" value="ECO:0007669"/>
    <property type="project" value="UniProtKB-ARBA"/>
</dbReference>
<dbReference type="InterPro" id="IPR001216">
    <property type="entry name" value="P-phosphate_BS"/>
</dbReference>
<dbReference type="InterPro" id="IPR046342">
    <property type="entry name" value="CBS_dom_sf"/>
</dbReference>
<dbReference type="InterPro" id="IPR050214">
    <property type="entry name" value="Cys_Synth/Cystath_Beta-Synth"/>
</dbReference>
<dbReference type="EMBL" id="JABDJR010000598">
    <property type="protein sequence ID" value="NNF08033.1"/>
    <property type="molecule type" value="Genomic_DNA"/>
</dbReference>
<dbReference type="GO" id="GO:0005737">
    <property type="term" value="C:cytoplasm"/>
    <property type="evidence" value="ECO:0007669"/>
    <property type="project" value="InterPro"/>
</dbReference>
<dbReference type="EC" id="4.2.1.22" evidence="4 10"/>
<dbReference type="AlphaFoldDB" id="A0A7Y2H3S2"/>
<evidence type="ECO:0000256" key="7">
    <source>
        <dbReference type="ARBA" id="ARBA00023239"/>
    </source>
</evidence>
<dbReference type="FunFam" id="3.40.50.1100:FF:000003">
    <property type="entry name" value="Cystathionine beta-synthase"/>
    <property type="match status" value="1"/>
</dbReference>
<gene>
    <name evidence="13" type="ORF">HKN21_14815</name>
</gene>
<evidence type="ECO:0000256" key="5">
    <source>
        <dbReference type="ARBA" id="ARBA00022898"/>
    </source>
</evidence>
<comment type="cofactor">
    <cofactor evidence="1">
        <name>pyridoxal 5'-phosphate</name>
        <dbReference type="ChEBI" id="CHEBI:597326"/>
    </cofactor>
</comment>
<dbReference type="InterPro" id="IPR001926">
    <property type="entry name" value="TrpB-like_PALP"/>
</dbReference>
<dbReference type="FunFam" id="3.40.50.1100:FF:000118">
    <property type="entry name" value="Related to CYS4-cystathionine beta-synthase"/>
    <property type="match status" value="1"/>
</dbReference>
<name>A0A7Y2H3S2_UNCEI</name>
<keyword evidence="5" id="KW-0663">Pyridoxal phosphate</keyword>
<dbReference type="InterPro" id="IPR036052">
    <property type="entry name" value="TrpB-like_PALP_sf"/>
</dbReference>
<evidence type="ECO:0000259" key="12">
    <source>
        <dbReference type="PROSITE" id="PS51371"/>
    </source>
</evidence>
<dbReference type="InterPro" id="IPR000644">
    <property type="entry name" value="CBS_dom"/>
</dbReference>
<comment type="catalytic activity">
    <reaction evidence="9">
        <text>L-homocysteine + L-serine = L,L-cystathionine + H2O</text>
        <dbReference type="Rhea" id="RHEA:10112"/>
        <dbReference type="ChEBI" id="CHEBI:15377"/>
        <dbReference type="ChEBI" id="CHEBI:33384"/>
        <dbReference type="ChEBI" id="CHEBI:58161"/>
        <dbReference type="ChEBI" id="CHEBI:58199"/>
        <dbReference type="EC" id="4.2.1.22"/>
    </reaction>
</comment>
<comment type="pathway">
    <text evidence="2">Amino-acid biosynthesis; L-cysteine biosynthesis; L-cysteine from L-homocysteine and L-serine: step 1/2.</text>
</comment>
<dbReference type="SUPFAM" id="SSF54631">
    <property type="entry name" value="CBS-domain pair"/>
    <property type="match status" value="1"/>
</dbReference>
<evidence type="ECO:0000256" key="9">
    <source>
        <dbReference type="ARBA" id="ARBA00047490"/>
    </source>
</evidence>
<dbReference type="Gene3D" id="3.40.50.1100">
    <property type="match status" value="2"/>
</dbReference>
<evidence type="ECO:0000256" key="10">
    <source>
        <dbReference type="NCBIfam" id="TIGR01137"/>
    </source>
</evidence>
<dbReference type="Proteomes" id="UP000547674">
    <property type="component" value="Unassembled WGS sequence"/>
</dbReference>
<dbReference type="GO" id="GO:0004122">
    <property type="term" value="F:cystathionine beta-synthase activity"/>
    <property type="evidence" value="ECO:0007669"/>
    <property type="project" value="UniProtKB-UniRule"/>
</dbReference>
<dbReference type="UniPathway" id="UPA00136">
    <property type="reaction ID" value="UER00201"/>
</dbReference>
<keyword evidence="6 11" id="KW-0129">CBS domain</keyword>
<proteinExistence type="inferred from homology"/>
<dbReference type="SMART" id="SM00116">
    <property type="entry name" value="CBS"/>
    <property type="match status" value="2"/>
</dbReference>
<dbReference type="PROSITE" id="PS51371">
    <property type="entry name" value="CBS"/>
    <property type="match status" value="2"/>
</dbReference>
<dbReference type="SUPFAM" id="SSF53686">
    <property type="entry name" value="Tryptophan synthase beta subunit-like PLP-dependent enzymes"/>
    <property type="match status" value="1"/>
</dbReference>
<dbReference type="Pfam" id="PF00291">
    <property type="entry name" value="PALP"/>
    <property type="match status" value="1"/>
</dbReference>
<comment type="similarity">
    <text evidence="3">Belongs to the cysteine synthase/cystathionine beta-synthase family.</text>
</comment>
<dbReference type="NCBIfam" id="TIGR01137">
    <property type="entry name" value="cysta_beta"/>
    <property type="match status" value="1"/>
</dbReference>
<organism evidence="13 14">
    <name type="scientific">Eiseniibacteriota bacterium</name>
    <dbReference type="NCBI Taxonomy" id="2212470"/>
    <lineage>
        <taxon>Bacteria</taxon>
        <taxon>Candidatus Eiseniibacteriota</taxon>
    </lineage>
</organism>
<dbReference type="PANTHER" id="PTHR10314">
    <property type="entry name" value="CYSTATHIONINE BETA-SYNTHASE"/>
    <property type="match status" value="1"/>
</dbReference>
<keyword evidence="7 13" id="KW-0456">Lyase</keyword>
<dbReference type="CDD" id="cd01561">
    <property type="entry name" value="CBS_like"/>
    <property type="match status" value="1"/>
</dbReference>
<evidence type="ECO:0000256" key="2">
    <source>
        <dbReference type="ARBA" id="ARBA00005003"/>
    </source>
</evidence>
<comment type="caution">
    <text evidence="13">The sequence shown here is derived from an EMBL/GenBank/DDBJ whole genome shotgun (WGS) entry which is preliminary data.</text>
</comment>
<dbReference type="InterPro" id="IPR005857">
    <property type="entry name" value="Cysta_beta_synth"/>
</dbReference>
<evidence type="ECO:0000256" key="4">
    <source>
        <dbReference type="ARBA" id="ARBA00012041"/>
    </source>
</evidence>
<evidence type="ECO:0000256" key="11">
    <source>
        <dbReference type="PROSITE-ProRule" id="PRU00703"/>
    </source>
</evidence>
<feature type="domain" description="CBS" evidence="12">
    <location>
        <begin position="340"/>
        <end position="395"/>
    </location>
</feature>
<evidence type="ECO:0000313" key="14">
    <source>
        <dbReference type="Proteomes" id="UP000547674"/>
    </source>
</evidence>
<reference evidence="13 14" key="1">
    <citation type="submission" date="2020-03" db="EMBL/GenBank/DDBJ databases">
        <title>Metabolic flexibility allows generalist bacteria to become dominant in a frequently disturbed ecosystem.</title>
        <authorList>
            <person name="Chen Y.-J."/>
            <person name="Leung P.M."/>
            <person name="Bay S.K."/>
            <person name="Hugenholtz P."/>
            <person name="Kessler A.J."/>
            <person name="Shelley G."/>
            <person name="Waite D.W."/>
            <person name="Cook P.L."/>
            <person name="Greening C."/>
        </authorList>
    </citation>
    <scope>NUCLEOTIDE SEQUENCE [LARGE SCALE GENOMIC DNA]</scope>
    <source>
        <strain evidence="13">SS_bin_28</strain>
    </source>
</reference>
<dbReference type="GO" id="GO:0006535">
    <property type="term" value="P:cysteine biosynthetic process from serine"/>
    <property type="evidence" value="ECO:0007669"/>
    <property type="project" value="InterPro"/>
</dbReference>
<dbReference type="Pfam" id="PF00571">
    <property type="entry name" value="CBS"/>
    <property type="match status" value="2"/>
</dbReference>
<evidence type="ECO:0000256" key="6">
    <source>
        <dbReference type="ARBA" id="ARBA00023122"/>
    </source>
</evidence>
<protein>
    <recommendedName>
        <fullName evidence="8 10">Cystathionine beta-synthase</fullName>
        <ecNumber evidence="4 10">4.2.1.22</ecNumber>
    </recommendedName>
</protein>
<accession>A0A7Y2H3S2</accession>
<dbReference type="GO" id="GO:0019343">
    <property type="term" value="P:cysteine biosynthetic process via cystathionine"/>
    <property type="evidence" value="ECO:0007669"/>
    <property type="project" value="InterPro"/>
</dbReference>